<organism evidence="2 3">
    <name type="scientific">Gnathostoma spinigerum</name>
    <dbReference type="NCBI Taxonomy" id="75299"/>
    <lineage>
        <taxon>Eukaryota</taxon>
        <taxon>Metazoa</taxon>
        <taxon>Ecdysozoa</taxon>
        <taxon>Nematoda</taxon>
        <taxon>Chromadorea</taxon>
        <taxon>Rhabditida</taxon>
        <taxon>Spirurina</taxon>
        <taxon>Gnathostomatomorpha</taxon>
        <taxon>Gnathostomatoidea</taxon>
        <taxon>Gnathostomatidae</taxon>
        <taxon>Gnathostoma</taxon>
    </lineage>
</organism>
<name>A0ABD6E4Q6_9BILA</name>
<comment type="caution">
    <text evidence="2">The sequence shown here is derived from an EMBL/GenBank/DDBJ whole genome shotgun (WGS) entry which is preliminary data.</text>
</comment>
<feature type="transmembrane region" description="Helical" evidence="1">
    <location>
        <begin position="79"/>
        <end position="98"/>
    </location>
</feature>
<dbReference type="AlphaFoldDB" id="A0ABD6E4Q6"/>
<protein>
    <submittedName>
        <fullName evidence="2">Uncharacterized protein</fullName>
    </submittedName>
</protein>
<gene>
    <name evidence="2" type="ORF">AB6A40_000720</name>
</gene>
<sequence length="102" mass="11318">MNSSSSCYGNATEAEILAIKAYRAEKLARVTREYYGFMQLPLAAVSIVLTLFQGVVILKAIILRRVSRKSYVMILNRNIGDALCCTCVLIVSLCVILKEPDE</sequence>
<feature type="transmembrane region" description="Helical" evidence="1">
    <location>
        <begin position="34"/>
        <end position="58"/>
    </location>
</feature>
<accession>A0ABD6E4Q6</accession>
<evidence type="ECO:0000256" key="1">
    <source>
        <dbReference type="SAM" id="Phobius"/>
    </source>
</evidence>
<evidence type="ECO:0000313" key="3">
    <source>
        <dbReference type="Proteomes" id="UP001608902"/>
    </source>
</evidence>
<keyword evidence="1" id="KW-0812">Transmembrane</keyword>
<keyword evidence="3" id="KW-1185">Reference proteome</keyword>
<evidence type="ECO:0000313" key="2">
    <source>
        <dbReference type="EMBL" id="MFH4974011.1"/>
    </source>
</evidence>
<proteinExistence type="predicted"/>
<reference evidence="2 3" key="1">
    <citation type="submission" date="2024-08" db="EMBL/GenBank/DDBJ databases">
        <title>Gnathostoma spinigerum genome.</title>
        <authorList>
            <person name="Gonzalez-Bertolin B."/>
            <person name="Monzon S."/>
            <person name="Zaballos A."/>
            <person name="Jimenez P."/>
            <person name="Dekumyoy P."/>
            <person name="Varona S."/>
            <person name="Cuesta I."/>
            <person name="Sumanam S."/>
            <person name="Adisakwattana P."/>
            <person name="Gasser R.B."/>
            <person name="Hernandez-Gonzalez A."/>
            <person name="Young N.D."/>
            <person name="Perteguer M.J."/>
        </authorList>
    </citation>
    <scope>NUCLEOTIDE SEQUENCE [LARGE SCALE GENOMIC DNA]</scope>
    <source>
        <strain evidence="2">AL3</strain>
        <tissue evidence="2">Liver</tissue>
    </source>
</reference>
<dbReference type="Proteomes" id="UP001608902">
    <property type="component" value="Unassembled WGS sequence"/>
</dbReference>
<keyword evidence="1" id="KW-1133">Transmembrane helix</keyword>
<keyword evidence="1" id="KW-0472">Membrane</keyword>
<dbReference type="EMBL" id="JBGFUD010000216">
    <property type="protein sequence ID" value="MFH4974011.1"/>
    <property type="molecule type" value="Genomic_DNA"/>
</dbReference>